<reference evidence="1" key="1">
    <citation type="submission" date="2014-11" db="EMBL/GenBank/DDBJ databases">
        <authorList>
            <person name="Amaro Gonzalez C."/>
        </authorList>
    </citation>
    <scope>NUCLEOTIDE SEQUENCE</scope>
</reference>
<proteinExistence type="predicted"/>
<organism evidence="1">
    <name type="scientific">Anguilla anguilla</name>
    <name type="common">European freshwater eel</name>
    <name type="synonym">Muraena anguilla</name>
    <dbReference type="NCBI Taxonomy" id="7936"/>
    <lineage>
        <taxon>Eukaryota</taxon>
        <taxon>Metazoa</taxon>
        <taxon>Chordata</taxon>
        <taxon>Craniata</taxon>
        <taxon>Vertebrata</taxon>
        <taxon>Euteleostomi</taxon>
        <taxon>Actinopterygii</taxon>
        <taxon>Neopterygii</taxon>
        <taxon>Teleostei</taxon>
        <taxon>Anguilliformes</taxon>
        <taxon>Anguillidae</taxon>
        <taxon>Anguilla</taxon>
    </lineage>
</organism>
<dbReference type="EMBL" id="GBXM01015388">
    <property type="protein sequence ID" value="JAH93189.1"/>
    <property type="molecule type" value="Transcribed_RNA"/>
</dbReference>
<reference evidence="1" key="2">
    <citation type="journal article" date="2015" name="Fish Shellfish Immunol.">
        <title>Early steps in the European eel (Anguilla anguilla)-Vibrio vulnificus interaction in the gills: Role of the RtxA13 toxin.</title>
        <authorList>
            <person name="Callol A."/>
            <person name="Pajuelo D."/>
            <person name="Ebbesson L."/>
            <person name="Teles M."/>
            <person name="MacKenzie S."/>
            <person name="Amaro C."/>
        </authorList>
    </citation>
    <scope>NUCLEOTIDE SEQUENCE</scope>
</reference>
<dbReference type="AlphaFoldDB" id="A0A0E9WRX0"/>
<name>A0A0E9WRX0_ANGAN</name>
<sequence>MCCLTGCAPSSLFNCNNKCWQVGETRSLYLLITKLQNIGSSPVSSALFPPPMFRLYTITNVLRKSVGCCPFLGTNSRILFMSAITR</sequence>
<protein>
    <submittedName>
        <fullName evidence="1">Uncharacterized protein</fullName>
    </submittedName>
</protein>
<evidence type="ECO:0000313" key="1">
    <source>
        <dbReference type="EMBL" id="JAH93189.1"/>
    </source>
</evidence>
<accession>A0A0E9WRX0</accession>